<dbReference type="PANTHER" id="PTHR11496">
    <property type="entry name" value="ALCOHOL DEHYDROGENASE"/>
    <property type="match status" value="1"/>
</dbReference>
<feature type="domain" description="Fe-containing alcohol dehydrogenase-like C-terminal" evidence="5">
    <location>
        <begin position="163"/>
        <end position="343"/>
    </location>
</feature>
<evidence type="ECO:0000256" key="3">
    <source>
        <dbReference type="ARBA" id="ARBA00023027"/>
    </source>
</evidence>
<dbReference type="PANTHER" id="PTHR11496:SF102">
    <property type="entry name" value="ALCOHOL DEHYDROGENASE 4"/>
    <property type="match status" value="1"/>
</dbReference>
<dbReference type="RefSeq" id="WP_254673009.1">
    <property type="nucleotide sequence ID" value="NZ_JAMWDU010000001.1"/>
</dbReference>
<dbReference type="InterPro" id="IPR001670">
    <property type="entry name" value="ADH_Fe/GldA"/>
</dbReference>
<dbReference type="EMBL" id="JAMWDU010000001">
    <property type="protein sequence ID" value="MCP8885786.1"/>
    <property type="molecule type" value="Genomic_DNA"/>
</dbReference>
<dbReference type="Gene3D" id="3.40.50.1970">
    <property type="match status" value="1"/>
</dbReference>
<keyword evidence="3" id="KW-0520">NAD</keyword>
<proteinExistence type="inferred from homology"/>
<evidence type="ECO:0000259" key="5">
    <source>
        <dbReference type="Pfam" id="PF25137"/>
    </source>
</evidence>
<dbReference type="InterPro" id="IPR039697">
    <property type="entry name" value="Alcohol_dehydrogenase_Fe"/>
</dbReference>
<dbReference type="GO" id="GO:0018506">
    <property type="term" value="F:maleylacetate reductase activity"/>
    <property type="evidence" value="ECO:0007669"/>
    <property type="project" value="InterPro"/>
</dbReference>
<dbReference type="AlphaFoldDB" id="A0A9Q4FQB5"/>
<gene>
    <name evidence="6" type="ORF">NF348_01575</name>
</gene>
<dbReference type="Proteomes" id="UP001060275">
    <property type="component" value="Unassembled WGS sequence"/>
</dbReference>
<evidence type="ECO:0000313" key="7">
    <source>
        <dbReference type="Proteomes" id="UP001060275"/>
    </source>
</evidence>
<dbReference type="Pfam" id="PF25137">
    <property type="entry name" value="ADH_Fe_C"/>
    <property type="match status" value="1"/>
</dbReference>
<sequence>MDSFTLQTYAQRILFDVDHLSALPDLMDDFGAHKVGIVTTRSHATSAASVSEALGSRHAATFAGAKVHTPVEVTRQALGQLAGSDAIISIGGGSTIGLGKALSLPTGARHIAIPTTYAGSEMTPILGQTDKGRKIVGRDDRVVPDAVIYDVGLTLSLPRDVSMASGFNALAHAVEALYAPDRYPEADATATASIANLVQALPAIARDPLDLQARRQAQYGAYLAGRVLAGRTMGLHHKLAHVLGGLFDLPHAPLHAVLLPHVVKFNEPVAMEALAPAAELLGRNTSSVGLACLADALGLPTTLSEIGMPRDGIHEAARLVVESRGANPRPYSEAEIVALLEEALGD</sequence>
<organism evidence="6 7">
    <name type="scientific">Devosia ureilytica</name>
    <dbReference type="NCBI Taxonomy" id="2952754"/>
    <lineage>
        <taxon>Bacteria</taxon>
        <taxon>Pseudomonadati</taxon>
        <taxon>Pseudomonadota</taxon>
        <taxon>Alphaproteobacteria</taxon>
        <taxon>Hyphomicrobiales</taxon>
        <taxon>Devosiaceae</taxon>
        <taxon>Devosia</taxon>
    </lineage>
</organism>
<reference evidence="6" key="1">
    <citation type="submission" date="2022-06" db="EMBL/GenBank/DDBJ databases">
        <title>Devosia sp. XJ19-45 genome assembly.</title>
        <authorList>
            <person name="Li B."/>
            <person name="Cai M."/>
            <person name="Nie G."/>
            <person name="Li W."/>
        </authorList>
    </citation>
    <scope>NUCLEOTIDE SEQUENCE</scope>
    <source>
        <strain evidence="6">XJ19-45</strain>
    </source>
</reference>
<evidence type="ECO:0000313" key="6">
    <source>
        <dbReference type="EMBL" id="MCP8885786.1"/>
    </source>
</evidence>
<dbReference type="Gene3D" id="1.20.1090.10">
    <property type="entry name" value="Dehydroquinate synthase-like - alpha domain"/>
    <property type="match status" value="1"/>
</dbReference>
<evidence type="ECO:0000256" key="2">
    <source>
        <dbReference type="ARBA" id="ARBA00023002"/>
    </source>
</evidence>
<protein>
    <submittedName>
        <fullName evidence="6">Maleylacetate reductase</fullName>
    </submittedName>
</protein>
<evidence type="ECO:0000256" key="1">
    <source>
        <dbReference type="ARBA" id="ARBA00007358"/>
    </source>
</evidence>
<dbReference type="InterPro" id="IPR056798">
    <property type="entry name" value="ADH_Fe_C"/>
</dbReference>
<keyword evidence="2" id="KW-0560">Oxidoreductase</keyword>
<evidence type="ECO:0000259" key="4">
    <source>
        <dbReference type="Pfam" id="PF00465"/>
    </source>
</evidence>
<dbReference type="Pfam" id="PF00465">
    <property type="entry name" value="Fe-ADH"/>
    <property type="match status" value="1"/>
</dbReference>
<dbReference type="GO" id="GO:0004022">
    <property type="term" value="F:alcohol dehydrogenase (NAD+) activity"/>
    <property type="evidence" value="ECO:0007669"/>
    <property type="project" value="TreeGrafter"/>
</dbReference>
<feature type="domain" description="Alcohol dehydrogenase iron-type/glycerol dehydrogenase GldA" evidence="4">
    <location>
        <begin position="11"/>
        <end position="150"/>
    </location>
</feature>
<dbReference type="CDD" id="cd08177">
    <property type="entry name" value="MAR"/>
    <property type="match status" value="1"/>
</dbReference>
<dbReference type="GO" id="GO:0046872">
    <property type="term" value="F:metal ion binding"/>
    <property type="evidence" value="ECO:0007669"/>
    <property type="project" value="InterPro"/>
</dbReference>
<name>A0A9Q4FQB5_9HYPH</name>
<dbReference type="SUPFAM" id="SSF56796">
    <property type="entry name" value="Dehydroquinate synthase-like"/>
    <property type="match status" value="1"/>
</dbReference>
<dbReference type="InterPro" id="IPR034786">
    <property type="entry name" value="MAR"/>
</dbReference>
<accession>A0A9Q4FQB5</accession>
<comment type="similarity">
    <text evidence="1">Belongs to the iron-containing alcohol dehydrogenase family.</text>
</comment>
<keyword evidence="7" id="KW-1185">Reference proteome</keyword>
<comment type="caution">
    <text evidence="6">The sequence shown here is derived from an EMBL/GenBank/DDBJ whole genome shotgun (WGS) entry which is preliminary data.</text>
</comment>